<dbReference type="Gene3D" id="1.25.40.10">
    <property type="entry name" value="Tetratricopeptide repeat domain"/>
    <property type="match status" value="1"/>
</dbReference>
<dbReference type="Proteomes" id="UP000613030">
    <property type="component" value="Unassembled WGS sequence"/>
</dbReference>
<feature type="chain" id="PRO_5045519786" evidence="2">
    <location>
        <begin position="19"/>
        <end position="519"/>
    </location>
</feature>
<dbReference type="EMBL" id="JAERRB010000011">
    <property type="protein sequence ID" value="MBL0744454.1"/>
    <property type="molecule type" value="Genomic_DNA"/>
</dbReference>
<feature type="signal peptide" evidence="2">
    <location>
        <begin position="1"/>
        <end position="18"/>
    </location>
</feature>
<feature type="transmembrane region" description="Helical" evidence="1">
    <location>
        <begin position="328"/>
        <end position="350"/>
    </location>
</feature>
<organism evidence="4 5">
    <name type="scientific">Chryseolinea lacunae</name>
    <dbReference type="NCBI Taxonomy" id="2801331"/>
    <lineage>
        <taxon>Bacteria</taxon>
        <taxon>Pseudomonadati</taxon>
        <taxon>Bacteroidota</taxon>
        <taxon>Cytophagia</taxon>
        <taxon>Cytophagales</taxon>
        <taxon>Fulvivirgaceae</taxon>
        <taxon>Chryseolinea</taxon>
    </lineage>
</organism>
<name>A0ABS1KYJ1_9BACT</name>
<evidence type="ECO:0000256" key="2">
    <source>
        <dbReference type="SAM" id="SignalP"/>
    </source>
</evidence>
<keyword evidence="2" id="KW-0732">Signal</keyword>
<reference evidence="4 5" key="1">
    <citation type="submission" date="2021-01" db="EMBL/GenBank/DDBJ databases">
        <title>Chryseolinea sp. Jin1 Genome sequencing and assembly.</title>
        <authorList>
            <person name="Kim I."/>
        </authorList>
    </citation>
    <scope>NUCLEOTIDE SEQUENCE [LARGE SCALE GENOMIC DNA]</scope>
    <source>
        <strain evidence="4 5">Jin1</strain>
    </source>
</reference>
<sequence length="519" mass="59659">MKVWILLGVMLVTGSAMARSTSDSLLVALNKVIERREEFTKPKLDRLEDLHRQLSGPNGRDDQFRFLVLQNLSDEYKAFIYDSAFANIQRLQLLARKIDDPVKIAYAKVKLGFILLSSGMFKETIDSLGGLQVRGLPDSIRVDYYSILARTYYDLGDFDRDGFYTPRYTAMGNKYVDSAKALCKPNDYNFLYLSGLKNLKNENTSEALNNLNELMGHYPLTPHQLAVTASTLSYFYISRDETDQAINLLARAAIADIQSATKETAAMWSLAELLYNNGDVKNAYTFIQQAMEDAIFYGARQRKVQVGSVLPVIAAAKVHNVDEQRRLWLIYSTALTVLAVLVIVFAVVIFKQLKKLKRTEKALMEANTIKEEYIGYYFNINSEYLGKIEAFKKAVEMKLITKKLEDIKFIVNNINVKKEREELYFSFDKVFLKLFPDFISVFNSYFKEEDRIVLKEGQLMNTELRIFALIRMGIHDTEKIAKILDYSINTIYNYKARVKGKSIIPNEKFEQKIMEIQTI</sequence>
<evidence type="ECO:0000313" key="5">
    <source>
        <dbReference type="Proteomes" id="UP000613030"/>
    </source>
</evidence>
<proteinExistence type="predicted"/>
<dbReference type="Pfam" id="PF19904">
    <property type="entry name" value="DUF6377"/>
    <property type="match status" value="1"/>
</dbReference>
<evidence type="ECO:0000313" key="4">
    <source>
        <dbReference type="EMBL" id="MBL0744454.1"/>
    </source>
</evidence>
<keyword evidence="1" id="KW-0812">Transmembrane</keyword>
<gene>
    <name evidence="4" type="ORF">JI741_24690</name>
</gene>
<keyword evidence="1" id="KW-0472">Membrane</keyword>
<evidence type="ECO:0000259" key="3">
    <source>
        <dbReference type="Pfam" id="PF19904"/>
    </source>
</evidence>
<comment type="caution">
    <text evidence="4">The sequence shown here is derived from an EMBL/GenBank/DDBJ whole genome shotgun (WGS) entry which is preliminary data.</text>
</comment>
<dbReference type="SUPFAM" id="SSF48452">
    <property type="entry name" value="TPR-like"/>
    <property type="match status" value="1"/>
</dbReference>
<dbReference type="InterPro" id="IPR045957">
    <property type="entry name" value="DUF6377"/>
</dbReference>
<protein>
    <submittedName>
        <fullName evidence="4">Tetratricopeptide repeat protein</fullName>
    </submittedName>
</protein>
<feature type="domain" description="DUF6377" evidence="3">
    <location>
        <begin position="256"/>
        <end position="481"/>
    </location>
</feature>
<keyword evidence="5" id="KW-1185">Reference proteome</keyword>
<accession>A0ABS1KYJ1</accession>
<dbReference type="RefSeq" id="WP_202014110.1">
    <property type="nucleotide sequence ID" value="NZ_JAERRB010000011.1"/>
</dbReference>
<dbReference type="InterPro" id="IPR011990">
    <property type="entry name" value="TPR-like_helical_dom_sf"/>
</dbReference>
<evidence type="ECO:0000256" key="1">
    <source>
        <dbReference type="SAM" id="Phobius"/>
    </source>
</evidence>
<keyword evidence="1" id="KW-1133">Transmembrane helix</keyword>